<dbReference type="InterPro" id="IPR052364">
    <property type="entry name" value="Rubrerythrin"/>
</dbReference>
<dbReference type="SUPFAM" id="SSF57802">
    <property type="entry name" value="Rubredoxin-like"/>
    <property type="match status" value="1"/>
</dbReference>
<dbReference type="CDD" id="cd00729">
    <property type="entry name" value="rubredoxin_SM"/>
    <property type="match status" value="1"/>
</dbReference>
<dbReference type="GO" id="GO:0005506">
    <property type="term" value="F:iron ion binding"/>
    <property type="evidence" value="ECO:0007669"/>
    <property type="project" value="InterPro"/>
</dbReference>
<feature type="domain" description="Rubredoxin-like" evidence="6">
    <location>
        <begin position="158"/>
        <end position="192"/>
    </location>
</feature>
<dbReference type="Gene3D" id="2.20.28.10">
    <property type="match status" value="1"/>
</dbReference>
<dbReference type="PROSITE" id="PS50903">
    <property type="entry name" value="RUBREDOXIN_LIKE"/>
    <property type="match status" value="1"/>
</dbReference>
<name>C5CGB5_KOSOT</name>
<dbReference type="Pfam" id="PF21349">
    <property type="entry name" value="RUBY_RBDX"/>
    <property type="match status" value="1"/>
</dbReference>
<dbReference type="AlphaFoldDB" id="C5CGB5"/>
<keyword evidence="3" id="KW-0479">Metal-binding</keyword>
<dbReference type="EMBL" id="CP001634">
    <property type="protein sequence ID" value="ACR79556.1"/>
    <property type="molecule type" value="Genomic_DNA"/>
</dbReference>
<evidence type="ECO:0000256" key="3">
    <source>
        <dbReference type="ARBA" id="ARBA00022723"/>
    </source>
</evidence>
<dbReference type="PROSITE" id="PS50905">
    <property type="entry name" value="FERRITIN_LIKE"/>
    <property type="match status" value="1"/>
</dbReference>
<evidence type="ECO:0000259" key="6">
    <source>
        <dbReference type="PROSITE" id="PS50903"/>
    </source>
</evidence>
<dbReference type="Proteomes" id="UP000002382">
    <property type="component" value="Chromosome"/>
</dbReference>
<dbReference type="HOGENOM" id="CLU_095256_0_1_0"/>
<evidence type="ECO:0000313" key="9">
    <source>
        <dbReference type="Proteomes" id="UP000002382"/>
    </source>
</evidence>
<dbReference type="PANTHER" id="PTHR43865:SF1">
    <property type="entry name" value="RUBRERYTHRIN-RELATED"/>
    <property type="match status" value="1"/>
</dbReference>
<dbReference type="Gene3D" id="1.20.1260.10">
    <property type="match status" value="1"/>
</dbReference>
<reference evidence="8 9" key="2">
    <citation type="journal article" date="2011" name="J. Bacteriol.">
        <title>Genome Sequence of Kosmotoga olearia Strain TBF 19.5.1, a Thermophilic Bacterium with a Wide Growth Temperature Range, Isolated from the Troll B Oil Platform in the North Sea.</title>
        <authorList>
            <person name="Swithers K.S."/>
            <person name="Dipippo J.L."/>
            <person name="Bruce D.C."/>
            <person name="Detter C."/>
            <person name="Tapia R."/>
            <person name="Han S."/>
            <person name="Goodwin L.A."/>
            <person name="Han J."/>
            <person name="Woyke T."/>
            <person name="Pitluck S."/>
            <person name="Pennacchio L."/>
            <person name="Nolan M."/>
            <person name="Mikhailova N."/>
            <person name="Land M.L."/>
            <person name="Nesbo C.L."/>
            <person name="Gogarten J.P."/>
            <person name="Noll K.M."/>
        </authorList>
    </citation>
    <scope>NUCLEOTIDE SEQUENCE [LARGE SCALE GENOMIC DNA]</scope>
    <source>
        <strain evidence="9">ATCC BAA-1733 / DSM 21960 / TBF 19.5.1</strain>
    </source>
</reference>
<dbReference type="PANTHER" id="PTHR43865">
    <property type="entry name" value="RUBRERYTHRIN-RELATED"/>
    <property type="match status" value="1"/>
</dbReference>
<comment type="cofactor">
    <cofactor evidence="1">
        <name>Fe(3+)</name>
        <dbReference type="ChEBI" id="CHEBI:29034"/>
    </cofactor>
</comment>
<evidence type="ECO:0000259" key="7">
    <source>
        <dbReference type="PROSITE" id="PS50905"/>
    </source>
</evidence>
<reference evidence="8 9" key="1">
    <citation type="submission" date="2009-06" db="EMBL/GenBank/DDBJ databases">
        <title>Complete sequence of Thermotogales bacterium TBF 19.5.1.</title>
        <authorList>
            <consortium name="US DOE Joint Genome Institute"/>
            <person name="Lucas S."/>
            <person name="Copeland A."/>
            <person name="Lapidus A."/>
            <person name="Glavina del Rio T."/>
            <person name="Tice H."/>
            <person name="Bruce D."/>
            <person name="Goodwin L."/>
            <person name="Pitluck S."/>
            <person name="Chertkov O."/>
            <person name="Brettin T."/>
            <person name="Detter J.C."/>
            <person name="Han C."/>
            <person name="Schmutz J."/>
            <person name="Larimer F."/>
            <person name="Land M."/>
            <person name="Hauser L."/>
            <person name="Kyrpides N."/>
            <person name="Ovchinnikova G."/>
            <person name="Noll K."/>
        </authorList>
    </citation>
    <scope>NUCLEOTIDE SEQUENCE [LARGE SCALE GENOMIC DNA]</scope>
    <source>
        <strain evidence="9">ATCC BAA-1733 / DSM 21960 / TBF 19.5.1</strain>
    </source>
</reference>
<dbReference type="GO" id="GO:0016491">
    <property type="term" value="F:oxidoreductase activity"/>
    <property type="evidence" value="ECO:0007669"/>
    <property type="project" value="InterPro"/>
</dbReference>
<dbReference type="InterPro" id="IPR048574">
    <property type="entry name" value="RUBY_RBDX"/>
</dbReference>
<dbReference type="InterPro" id="IPR003251">
    <property type="entry name" value="Rr_diiron-bd_dom"/>
</dbReference>
<dbReference type="RefSeq" id="WP_015868218.1">
    <property type="nucleotide sequence ID" value="NC_012785.1"/>
</dbReference>
<evidence type="ECO:0000313" key="8">
    <source>
        <dbReference type="EMBL" id="ACR79556.1"/>
    </source>
</evidence>
<dbReference type="KEGG" id="kol:Kole_0846"/>
<evidence type="ECO:0000256" key="5">
    <source>
        <dbReference type="ARBA" id="ARBA00023004"/>
    </source>
</evidence>
<dbReference type="eggNOG" id="COG1592">
    <property type="taxonomic scope" value="Bacteria"/>
</dbReference>
<evidence type="ECO:0000256" key="1">
    <source>
        <dbReference type="ARBA" id="ARBA00001965"/>
    </source>
</evidence>
<accession>C5CGB5</accession>
<keyword evidence="2" id="KW-0813">Transport</keyword>
<evidence type="ECO:0000256" key="2">
    <source>
        <dbReference type="ARBA" id="ARBA00022448"/>
    </source>
</evidence>
<dbReference type="InterPro" id="IPR012347">
    <property type="entry name" value="Ferritin-like"/>
</dbReference>
<dbReference type="NCBIfam" id="NF045767">
    <property type="entry name" value="RuberyRbr"/>
    <property type="match status" value="1"/>
</dbReference>
<proteinExistence type="predicted"/>
<dbReference type="FunFam" id="2.20.28.10:FF:000018">
    <property type="entry name" value="Rubrerythrin"/>
    <property type="match status" value="1"/>
</dbReference>
<dbReference type="CDD" id="cd01041">
    <property type="entry name" value="Rubrerythrin"/>
    <property type="match status" value="1"/>
</dbReference>
<keyword evidence="9" id="KW-1185">Reference proteome</keyword>
<dbReference type="Pfam" id="PF02915">
    <property type="entry name" value="Rubrerythrin"/>
    <property type="match status" value="1"/>
</dbReference>
<dbReference type="InterPro" id="IPR024934">
    <property type="entry name" value="Rubredoxin-like_dom"/>
</dbReference>
<gene>
    <name evidence="8" type="ordered locus">Kole_0846</name>
</gene>
<dbReference type="SUPFAM" id="SSF47240">
    <property type="entry name" value="Ferritin-like"/>
    <property type="match status" value="1"/>
</dbReference>
<sequence>MGKLDGTRTLENLMKAFAGESQARMRYTYFASIAKKEGYEQIAAIFQETADNEKEHAELFYKHIVKNVDELPVTIHVDADYPVELRSTLENLKASATGENEEWTKLYPKFADIAEEEGFKDIANTFRQVAKVEERHEARYLKLAKNVEEGKVFKKNKKVLWKCRNCGYVLEAEEAPEKCPACQHARSYFELFVENY</sequence>
<keyword evidence="5" id="KW-0408">Iron</keyword>
<evidence type="ECO:0000256" key="4">
    <source>
        <dbReference type="ARBA" id="ARBA00022982"/>
    </source>
</evidence>
<dbReference type="InterPro" id="IPR009078">
    <property type="entry name" value="Ferritin-like_SF"/>
</dbReference>
<dbReference type="InterPro" id="IPR009040">
    <property type="entry name" value="Ferritin-like_diiron"/>
</dbReference>
<dbReference type="STRING" id="521045.Kole_0846"/>
<organism evidence="8 9">
    <name type="scientific">Kosmotoga olearia (strain ATCC BAA-1733 / DSM 21960 / TBF 19.5.1)</name>
    <dbReference type="NCBI Taxonomy" id="521045"/>
    <lineage>
        <taxon>Bacteria</taxon>
        <taxon>Thermotogati</taxon>
        <taxon>Thermotogota</taxon>
        <taxon>Thermotogae</taxon>
        <taxon>Kosmotogales</taxon>
        <taxon>Kosmotogaceae</taxon>
        <taxon>Kosmotoga</taxon>
    </lineage>
</organism>
<keyword evidence="4" id="KW-0249">Electron transport</keyword>
<protein>
    <submittedName>
        <fullName evidence="8">Rubrerythrin</fullName>
    </submittedName>
</protein>
<feature type="domain" description="Ferritin-like diiron" evidence="7">
    <location>
        <begin position="3"/>
        <end position="151"/>
    </location>
</feature>